<accession>A0A7J6SRR0</accession>
<sequence length="325" mass="35266">MAQGVVVEPNTTNQTQQPGEIEQAFQEFIREYGKRYTTSKQYHMAKDAFAENLRTIASLRASGDVTHEVGLNEYADVPRDVFNKAVRCVRDPEPRRLANSTFTRRVTATPPPSVDWEAAGALAPVRKQRTLLNKCGSCYAMATAVVLESRFKLATGINKVVPFSVQQIVDCSQNFGNDGCDGGEVEDSISYTDANGIVKASSYPYKAKAGTCKTSITSNPTKQCVRPNQFLSTLVPPKDEAAMISEVAKGPVAVVLYAGAPAFKFYKSGIITGKTCGVSSGNHFVTIVGYGTSPAGTPYWKIMNSWGKSWGLKGFAYIERTGNQP</sequence>
<evidence type="ECO:0000313" key="5">
    <source>
        <dbReference type="EMBL" id="KAF4735427.1"/>
    </source>
</evidence>
<feature type="domain" description="Peptidase C1A papain C-terminal" evidence="3">
    <location>
        <begin position="110"/>
        <end position="323"/>
    </location>
</feature>
<dbReference type="Pfam" id="PF08246">
    <property type="entry name" value="Inhibitor_I29"/>
    <property type="match status" value="1"/>
</dbReference>
<dbReference type="InterPro" id="IPR038765">
    <property type="entry name" value="Papain-like_cys_pep_sf"/>
</dbReference>
<evidence type="ECO:0000313" key="6">
    <source>
        <dbReference type="Proteomes" id="UP000574390"/>
    </source>
</evidence>
<evidence type="ECO:0000256" key="1">
    <source>
        <dbReference type="ARBA" id="ARBA00008455"/>
    </source>
</evidence>
<organism evidence="5 6">
    <name type="scientific">Perkinsus olseni</name>
    <name type="common">Perkinsus atlanticus</name>
    <dbReference type="NCBI Taxonomy" id="32597"/>
    <lineage>
        <taxon>Eukaryota</taxon>
        <taxon>Sar</taxon>
        <taxon>Alveolata</taxon>
        <taxon>Perkinsozoa</taxon>
        <taxon>Perkinsea</taxon>
        <taxon>Perkinsida</taxon>
        <taxon>Perkinsidae</taxon>
        <taxon>Perkinsus</taxon>
    </lineage>
</organism>
<dbReference type="Pfam" id="PF00112">
    <property type="entry name" value="Peptidase_C1"/>
    <property type="match status" value="1"/>
</dbReference>
<dbReference type="EMBL" id="JABANM010012790">
    <property type="protein sequence ID" value="KAF4735427.1"/>
    <property type="molecule type" value="Genomic_DNA"/>
</dbReference>
<feature type="non-terminal residue" evidence="5">
    <location>
        <position position="325"/>
    </location>
</feature>
<keyword evidence="2" id="KW-0865">Zymogen</keyword>
<comment type="caution">
    <text evidence="5">The sequence shown here is derived from an EMBL/GenBank/DDBJ whole genome shotgun (WGS) entry which is preliminary data.</text>
</comment>
<dbReference type="SUPFAM" id="SSF54001">
    <property type="entry name" value="Cysteine proteinases"/>
    <property type="match status" value="1"/>
</dbReference>
<reference evidence="5 6" key="1">
    <citation type="submission" date="2020-04" db="EMBL/GenBank/DDBJ databases">
        <title>Perkinsus olseni comparative genomics.</title>
        <authorList>
            <person name="Bogema D.R."/>
        </authorList>
    </citation>
    <scope>NUCLEOTIDE SEQUENCE [LARGE SCALE GENOMIC DNA]</scope>
    <source>
        <strain evidence="5">ATCC PRA-205</strain>
    </source>
</reference>
<evidence type="ECO:0000259" key="4">
    <source>
        <dbReference type="SMART" id="SM00848"/>
    </source>
</evidence>
<dbReference type="Gene3D" id="3.90.70.10">
    <property type="entry name" value="Cysteine proteinases"/>
    <property type="match status" value="1"/>
</dbReference>
<dbReference type="PANTHER" id="PTHR12411">
    <property type="entry name" value="CYSTEINE PROTEASE FAMILY C1-RELATED"/>
    <property type="match status" value="1"/>
</dbReference>
<protein>
    <submittedName>
        <fullName evidence="5">Uncharacterized protein</fullName>
    </submittedName>
</protein>
<dbReference type="AlphaFoldDB" id="A0A7J6SRR0"/>
<gene>
    <name evidence="5" type="ORF">FOZ62_028256</name>
</gene>
<evidence type="ECO:0000259" key="3">
    <source>
        <dbReference type="SMART" id="SM00645"/>
    </source>
</evidence>
<dbReference type="Proteomes" id="UP000574390">
    <property type="component" value="Unassembled WGS sequence"/>
</dbReference>
<dbReference type="InterPro" id="IPR013128">
    <property type="entry name" value="Peptidase_C1A"/>
</dbReference>
<dbReference type="InterPro" id="IPR000668">
    <property type="entry name" value="Peptidase_C1A_C"/>
</dbReference>
<dbReference type="InterPro" id="IPR013201">
    <property type="entry name" value="Prot_inhib_I29"/>
</dbReference>
<dbReference type="CDD" id="cd02248">
    <property type="entry name" value="Peptidase_C1A"/>
    <property type="match status" value="1"/>
</dbReference>
<name>A0A7J6SRR0_PEROL</name>
<evidence type="ECO:0000256" key="2">
    <source>
        <dbReference type="ARBA" id="ARBA00023145"/>
    </source>
</evidence>
<proteinExistence type="inferred from homology"/>
<dbReference type="SMART" id="SM00848">
    <property type="entry name" value="Inhibitor_I29"/>
    <property type="match status" value="1"/>
</dbReference>
<dbReference type="SMART" id="SM00645">
    <property type="entry name" value="Pept_C1"/>
    <property type="match status" value="1"/>
</dbReference>
<comment type="similarity">
    <text evidence="1">Belongs to the peptidase C1 family.</text>
</comment>
<feature type="domain" description="Cathepsin propeptide inhibitor" evidence="4">
    <location>
        <begin position="25"/>
        <end position="82"/>
    </location>
</feature>
<dbReference type="InterPro" id="IPR039417">
    <property type="entry name" value="Peptidase_C1A_papain-like"/>
</dbReference>
<dbReference type="GO" id="GO:0006508">
    <property type="term" value="P:proteolysis"/>
    <property type="evidence" value="ECO:0007669"/>
    <property type="project" value="InterPro"/>
</dbReference>
<dbReference type="GO" id="GO:0008234">
    <property type="term" value="F:cysteine-type peptidase activity"/>
    <property type="evidence" value="ECO:0007669"/>
    <property type="project" value="InterPro"/>
</dbReference>